<evidence type="ECO:0000313" key="2">
    <source>
        <dbReference type="EMBL" id="HEA20825.1"/>
    </source>
</evidence>
<accession>A0A831QLT3</accession>
<keyword evidence="1" id="KW-0472">Membrane</keyword>
<proteinExistence type="predicted"/>
<keyword evidence="1" id="KW-0812">Transmembrane</keyword>
<feature type="transmembrane region" description="Helical" evidence="1">
    <location>
        <begin position="12"/>
        <end position="33"/>
    </location>
</feature>
<name>A0A831QLT3_9FLAO</name>
<dbReference type="EMBL" id="DRGL01000026">
    <property type="protein sequence ID" value="HEA20825.1"/>
    <property type="molecule type" value="Genomic_DNA"/>
</dbReference>
<feature type="transmembrane region" description="Helical" evidence="1">
    <location>
        <begin position="53"/>
        <end position="72"/>
    </location>
</feature>
<reference evidence="2" key="1">
    <citation type="journal article" date="2020" name="mSystems">
        <title>Genome- and Community-Level Interaction Insights into Carbon Utilization and Element Cycling Functions of Hydrothermarchaeota in Hydrothermal Sediment.</title>
        <authorList>
            <person name="Zhou Z."/>
            <person name="Liu Y."/>
            <person name="Xu W."/>
            <person name="Pan J."/>
            <person name="Luo Z.H."/>
            <person name="Li M."/>
        </authorList>
    </citation>
    <scope>NUCLEOTIDE SEQUENCE [LARGE SCALE GENOMIC DNA]</scope>
    <source>
        <strain evidence="2">HyVt-345</strain>
    </source>
</reference>
<dbReference type="Proteomes" id="UP000886191">
    <property type="component" value="Unassembled WGS sequence"/>
</dbReference>
<keyword evidence="1" id="KW-1133">Transmembrane helix</keyword>
<feature type="transmembrane region" description="Helical" evidence="1">
    <location>
        <begin position="93"/>
        <end position="113"/>
    </location>
</feature>
<evidence type="ECO:0000256" key="1">
    <source>
        <dbReference type="SAM" id="Phobius"/>
    </source>
</evidence>
<protein>
    <submittedName>
        <fullName evidence="2">Uncharacterized protein</fullName>
    </submittedName>
</protein>
<organism evidence="2">
    <name type="scientific">Pricia antarctica</name>
    <dbReference type="NCBI Taxonomy" id="641691"/>
    <lineage>
        <taxon>Bacteria</taxon>
        <taxon>Pseudomonadati</taxon>
        <taxon>Bacteroidota</taxon>
        <taxon>Flavobacteriia</taxon>
        <taxon>Flavobacteriales</taxon>
        <taxon>Flavobacteriaceae</taxon>
        <taxon>Pricia</taxon>
    </lineage>
</organism>
<comment type="caution">
    <text evidence="2">The sequence shown here is derived from an EMBL/GenBank/DDBJ whole genome shotgun (WGS) entry which is preliminary data.</text>
</comment>
<dbReference type="AlphaFoldDB" id="A0A831QLT3"/>
<feature type="transmembrane region" description="Helical" evidence="1">
    <location>
        <begin position="125"/>
        <end position="149"/>
    </location>
</feature>
<gene>
    <name evidence="2" type="ORF">ENH87_07895</name>
</gene>
<sequence>MRISDFTKRAMVGGGISLLVLAAGSFLLGHLSGYEAKVLIKNSVDGLNTLCNTIALASATILALLLTLLSLSSSTQSKLKEKHYHHVMQIARIDTGVFIASVMAFLLLNLPITESDTVPENWFATVYYVSLGISSVLSAALIVVVLMLYNTVVNIIKIVGLGMKDHPLADYDDDDKKKDPDGASLE</sequence>